<feature type="transmembrane region" description="Helical" evidence="8">
    <location>
        <begin position="477"/>
        <end position="496"/>
    </location>
</feature>
<reference evidence="9 10" key="1">
    <citation type="submission" date="2023-04" db="EMBL/GenBank/DDBJ databases">
        <title>Spirochaete genome identified in red abalone sample constitutes a novel genus.</title>
        <authorList>
            <person name="Sharma S.P."/>
            <person name="Purcell C.M."/>
            <person name="Hyde J.R."/>
            <person name="Severin A.J."/>
        </authorList>
    </citation>
    <scope>NUCLEOTIDE SEQUENCE [LARGE SCALE GENOMIC DNA]</scope>
    <source>
        <strain evidence="9 10">SP-2023</strain>
    </source>
</reference>
<proteinExistence type="inferred from homology"/>
<keyword evidence="4 8" id="KW-0812">Transmembrane</keyword>
<dbReference type="PANTHER" id="PTHR11629">
    <property type="entry name" value="VACUOLAR PROTON ATPASES"/>
    <property type="match status" value="1"/>
</dbReference>
<evidence type="ECO:0008006" key="11">
    <source>
        <dbReference type="Google" id="ProtNLM"/>
    </source>
</evidence>
<evidence type="ECO:0000313" key="9">
    <source>
        <dbReference type="EMBL" id="WGK69070.1"/>
    </source>
</evidence>
<feature type="transmembrane region" description="Helical" evidence="8">
    <location>
        <begin position="532"/>
        <end position="552"/>
    </location>
</feature>
<evidence type="ECO:0000256" key="3">
    <source>
        <dbReference type="ARBA" id="ARBA00022448"/>
    </source>
</evidence>
<comment type="subcellular location">
    <subcellularLocation>
        <location evidence="1">Membrane</location>
        <topology evidence="1">Multi-pass membrane protein</topology>
    </subcellularLocation>
</comment>
<name>A0ABY8MHN6_9SPIO</name>
<gene>
    <name evidence="9" type="ORF">P0082_11395</name>
</gene>
<protein>
    <recommendedName>
        <fullName evidence="11">V-type ATP synthase subunit I</fullName>
    </recommendedName>
</protein>
<keyword evidence="10" id="KW-1185">Reference proteome</keyword>
<dbReference type="RefSeq" id="WP_326927258.1">
    <property type="nucleotide sequence ID" value="NZ_CP123443.1"/>
</dbReference>
<feature type="transmembrane region" description="Helical" evidence="8">
    <location>
        <begin position="450"/>
        <end position="471"/>
    </location>
</feature>
<dbReference type="EMBL" id="CP123443">
    <property type="protein sequence ID" value="WGK69070.1"/>
    <property type="molecule type" value="Genomic_DNA"/>
</dbReference>
<evidence type="ECO:0000256" key="4">
    <source>
        <dbReference type="ARBA" id="ARBA00022692"/>
    </source>
</evidence>
<dbReference type="InterPro" id="IPR002490">
    <property type="entry name" value="V-ATPase_116kDa_su"/>
</dbReference>
<organism evidence="9 10">
    <name type="scientific">Candidatus Haliotispira prima</name>
    <dbReference type="NCBI Taxonomy" id="3034016"/>
    <lineage>
        <taxon>Bacteria</taxon>
        <taxon>Pseudomonadati</taxon>
        <taxon>Spirochaetota</taxon>
        <taxon>Spirochaetia</taxon>
        <taxon>Spirochaetales</taxon>
        <taxon>Spirochaetaceae</taxon>
        <taxon>Candidatus Haliotispira</taxon>
    </lineage>
</organism>
<evidence type="ECO:0000256" key="8">
    <source>
        <dbReference type="SAM" id="Phobius"/>
    </source>
</evidence>
<sequence>MKRCFILLQERHIKNCLEKVQQLGILHIDQQRYESEKVAGLHQELTNVKTILQRLKLLAPKQTYQAVSNYDVAKVENLERELSAIISEERLNNEEIRSLQDRVSDWSAWGEFDPALIRKLKNNGIEIHLFSVSEHHLADLLASPIEYFVINRESDKTLVAVIDRGLVSDGEKQELFARLPLELELPECSGAEAREHIEKLEQRNAGIEKTLRDRLYEQNVLHAYSEDLADRLEFEKAYNSLEDAGDGISLLSGYVPEESANDLKLLAKNYSFGLVLRDVDAAADDQAPTKLKQSFISRLINPIMSFLEVTPAYHEPDISFSFFSFFTVFVAMIMSDAVYGLVILLLGLIVQIAAKKFNTLVQMLYVLGLATFIWGVASGSWFGSRTIADMELFKNYSVWQLSIYPDLFQRSVKEQQSFVMWLCFSLGALHLIVAHLWRMVRELKRVELKALTNLGMVAMINGLYWVLLWMVRITGEIPVHALPSLLGGLGLVICFGQQEHGVNFFTGILRGFKGLFTTFLDTVGLFGDIMSYIRLFAVGIASFSIASSFNSMGQGIIGSGNGSLGILLLLAGILVLVVGHAINFVLGCLSVIVHAVRLNMLEFSNHIGLEWSGYKYRPFIKRRIK</sequence>
<comment type="similarity">
    <text evidence="2">Belongs to the V-ATPase 116 kDa subunit family.</text>
</comment>
<feature type="transmembrane region" description="Helical" evidence="8">
    <location>
        <begin position="418"/>
        <end position="438"/>
    </location>
</feature>
<evidence type="ECO:0000256" key="1">
    <source>
        <dbReference type="ARBA" id="ARBA00004141"/>
    </source>
</evidence>
<evidence type="ECO:0000256" key="7">
    <source>
        <dbReference type="ARBA" id="ARBA00023136"/>
    </source>
</evidence>
<evidence type="ECO:0000256" key="5">
    <source>
        <dbReference type="ARBA" id="ARBA00022989"/>
    </source>
</evidence>
<evidence type="ECO:0000313" key="10">
    <source>
        <dbReference type="Proteomes" id="UP001228690"/>
    </source>
</evidence>
<dbReference type="Proteomes" id="UP001228690">
    <property type="component" value="Chromosome"/>
</dbReference>
<feature type="transmembrane region" description="Helical" evidence="8">
    <location>
        <begin position="322"/>
        <end position="350"/>
    </location>
</feature>
<keyword evidence="3" id="KW-0813">Transport</keyword>
<evidence type="ECO:0000256" key="2">
    <source>
        <dbReference type="ARBA" id="ARBA00009904"/>
    </source>
</evidence>
<evidence type="ECO:0000256" key="6">
    <source>
        <dbReference type="ARBA" id="ARBA00023065"/>
    </source>
</evidence>
<keyword evidence="7 8" id="KW-0472">Membrane</keyword>
<accession>A0ABY8MHN6</accession>
<keyword evidence="6" id="KW-0406">Ion transport</keyword>
<feature type="transmembrane region" description="Helical" evidence="8">
    <location>
        <begin position="564"/>
        <end position="593"/>
    </location>
</feature>
<feature type="transmembrane region" description="Helical" evidence="8">
    <location>
        <begin position="362"/>
        <end position="382"/>
    </location>
</feature>
<dbReference type="PANTHER" id="PTHR11629:SF63">
    <property type="entry name" value="V-TYPE PROTON ATPASE SUBUNIT A"/>
    <property type="match status" value="1"/>
</dbReference>
<keyword evidence="5 8" id="KW-1133">Transmembrane helix</keyword>